<dbReference type="GO" id="GO:0003676">
    <property type="term" value="F:nucleic acid binding"/>
    <property type="evidence" value="ECO:0007669"/>
    <property type="project" value="InterPro"/>
</dbReference>
<name>A0A6B8VNK0_9CORY</name>
<evidence type="ECO:0000256" key="1">
    <source>
        <dbReference type="ARBA" id="ARBA00023450"/>
    </source>
</evidence>
<gene>
    <name evidence="4" type="ORF">CKALI_10715</name>
</gene>
<evidence type="ECO:0000313" key="4">
    <source>
        <dbReference type="EMBL" id="QGU02994.1"/>
    </source>
</evidence>
<dbReference type="Gene3D" id="1.10.30.50">
    <property type="match status" value="1"/>
</dbReference>
<protein>
    <recommendedName>
        <fullName evidence="3">HNH nuclease domain-containing protein</fullName>
    </recommendedName>
</protein>
<evidence type="ECO:0000313" key="5">
    <source>
        <dbReference type="Proteomes" id="UP000427071"/>
    </source>
</evidence>
<dbReference type="InterPro" id="IPR003870">
    <property type="entry name" value="DUF222"/>
</dbReference>
<dbReference type="GO" id="GO:0008270">
    <property type="term" value="F:zinc ion binding"/>
    <property type="evidence" value="ECO:0007669"/>
    <property type="project" value="InterPro"/>
</dbReference>
<organism evidence="4 5">
    <name type="scientific">Corynebacterium kalinowskii</name>
    <dbReference type="NCBI Taxonomy" id="2675216"/>
    <lineage>
        <taxon>Bacteria</taxon>
        <taxon>Bacillati</taxon>
        <taxon>Actinomycetota</taxon>
        <taxon>Actinomycetes</taxon>
        <taxon>Mycobacteriales</taxon>
        <taxon>Corynebacteriaceae</taxon>
        <taxon>Corynebacterium</taxon>
    </lineage>
</organism>
<reference evidence="5" key="1">
    <citation type="submission" date="2019-11" db="EMBL/GenBank/DDBJ databases">
        <title>Complete genome sequence of Corynebacterium kalinowskii 1959, a novel Corynebacterium species isolated from soil of a small paddock in Vilsendorf, Germany.</title>
        <authorList>
            <person name="Schaffert L."/>
            <person name="Ruwe M."/>
            <person name="Milse J."/>
            <person name="Hanuschka K."/>
            <person name="Ortseifen V."/>
            <person name="Droste J."/>
            <person name="Brandt D."/>
            <person name="Schlueter L."/>
            <person name="Kutter Y."/>
            <person name="Vinke S."/>
            <person name="Viehoefer P."/>
            <person name="Jacob L."/>
            <person name="Luebke N.-C."/>
            <person name="Schulte-Berndt E."/>
            <person name="Hain C."/>
            <person name="Linder M."/>
            <person name="Schmidt P."/>
            <person name="Wollenschlaeger L."/>
            <person name="Luttermann T."/>
            <person name="Thieme E."/>
            <person name="Hassa J."/>
            <person name="Haak M."/>
            <person name="Wittchen M."/>
            <person name="Mentz A."/>
            <person name="Persicke M."/>
            <person name="Busche T."/>
            <person name="Ruckert C."/>
        </authorList>
    </citation>
    <scope>NUCLEOTIDE SEQUENCE [LARGE SCALE GENOMIC DNA]</scope>
    <source>
        <strain evidence="5">1959</strain>
    </source>
</reference>
<keyword evidence="5" id="KW-1185">Reference proteome</keyword>
<dbReference type="Pfam" id="PF02720">
    <property type="entry name" value="DUF222"/>
    <property type="match status" value="1"/>
</dbReference>
<proteinExistence type="inferred from homology"/>
<comment type="similarity">
    <text evidence="1">Belongs to the Rv1128c/1148c/1588c/1702c/1945/3466 family.</text>
</comment>
<sequence>MQLLREIHSRLSYAGVTIDTTKPFELEAAMSELNAIRETLARLETEFASHMDLQALTRAGLNPRHVRALLRRADAQWEEDITADHQDEILRALTQLSPASERREEIYQQAATEVLGYNRPTSPEQTWKYARELVVQENQRLATDPLQARVQRRFTLGAPDEHGGAKFSGYTTPETGALLEALMNQAFSTTTNEDGDYRTVTQRQHDAFAEVIQWASSNRVNSTGHASLAVSITEIDDFDPTTRFPTTTRFHLSWFEIAALGGDNITDYIVVHSRSGTVKKLITGQRSASFEQRIALLAEQLVCQYPGCDVSAGQCEGHHVIPWSQCKITALDNLALMCRKHHRMNRDDRSGPHMQKTSEVVAGQTTLEWRKTTHRQPRKLPDVDSGETIRGSSPRCGVRLLQW</sequence>
<dbReference type="AlphaFoldDB" id="A0A6B8VNK0"/>
<dbReference type="KEGG" id="ckw:CKALI_10715"/>
<dbReference type="SMART" id="SM00507">
    <property type="entry name" value="HNHc"/>
    <property type="match status" value="1"/>
</dbReference>
<evidence type="ECO:0000256" key="2">
    <source>
        <dbReference type="SAM" id="MobiDB-lite"/>
    </source>
</evidence>
<dbReference type="InterPro" id="IPR003615">
    <property type="entry name" value="HNH_nuc"/>
</dbReference>
<dbReference type="InterPro" id="IPR002711">
    <property type="entry name" value="HNH"/>
</dbReference>
<dbReference type="EMBL" id="CP046452">
    <property type="protein sequence ID" value="QGU02994.1"/>
    <property type="molecule type" value="Genomic_DNA"/>
</dbReference>
<feature type="region of interest" description="Disordered" evidence="2">
    <location>
        <begin position="371"/>
        <end position="391"/>
    </location>
</feature>
<dbReference type="Proteomes" id="UP000427071">
    <property type="component" value="Chromosome"/>
</dbReference>
<evidence type="ECO:0000259" key="3">
    <source>
        <dbReference type="SMART" id="SM00507"/>
    </source>
</evidence>
<feature type="domain" description="HNH nuclease" evidence="3">
    <location>
        <begin position="291"/>
        <end position="343"/>
    </location>
</feature>
<dbReference type="GO" id="GO:0004519">
    <property type="term" value="F:endonuclease activity"/>
    <property type="evidence" value="ECO:0007669"/>
    <property type="project" value="InterPro"/>
</dbReference>
<dbReference type="Pfam" id="PF01844">
    <property type="entry name" value="HNH"/>
    <property type="match status" value="1"/>
</dbReference>
<dbReference type="CDD" id="cd00085">
    <property type="entry name" value="HNHc"/>
    <property type="match status" value="1"/>
</dbReference>
<accession>A0A6B8VNK0</accession>